<keyword evidence="6" id="KW-1185">Reference proteome</keyword>
<dbReference type="Pfam" id="PF00342">
    <property type="entry name" value="PGI"/>
    <property type="match status" value="1"/>
</dbReference>
<evidence type="ECO:0000313" key="5">
    <source>
        <dbReference type="EMBL" id="GAA4424635.1"/>
    </source>
</evidence>
<gene>
    <name evidence="5" type="ORF">GCM10023169_21470</name>
</gene>
<evidence type="ECO:0000313" key="6">
    <source>
        <dbReference type="Proteomes" id="UP001500622"/>
    </source>
</evidence>
<reference evidence="6" key="1">
    <citation type="journal article" date="2019" name="Int. J. Syst. Evol. Microbiol.">
        <title>The Global Catalogue of Microorganisms (GCM) 10K type strain sequencing project: providing services to taxonomists for standard genome sequencing and annotation.</title>
        <authorList>
            <consortium name="The Broad Institute Genomics Platform"/>
            <consortium name="The Broad Institute Genome Sequencing Center for Infectious Disease"/>
            <person name="Wu L."/>
            <person name="Ma J."/>
        </authorList>
    </citation>
    <scope>NUCLEOTIDE SEQUENCE [LARGE SCALE GENOMIC DNA]</scope>
    <source>
        <strain evidence="6">JCM 17810</strain>
    </source>
</reference>
<dbReference type="PANTHER" id="PTHR11469:SF1">
    <property type="entry name" value="GLUCOSE-6-PHOSPHATE ISOMERASE"/>
    <property type="match status" value="1"/>
</dbReference>
<proteinExistence type="inferred from homology"/>
<evidence type="ECO:0000256" key="1">
    <source>
        <dbReference type="ARBA" id="ARBA00022432"/>
    </source>
</evidence>
<dbReference type="GO" id="GO:0016853">
    <property type="term" value="F:isomerase activity"/>
    <property type="evidence" value="ECO:0007669"/>
    <property type="project" value="UniProtKB-KW"/>
</dbReference>
<comment type="catalytic activity">
    <reaction evidence="4">
        <text>alpha-D-glucose 6-phosphate = beta-D-fructose 6-phosphate</text>
        <dbReference type="Rhea" id="RHEA:11816"/>
        <dbReference type="ChEBI" id="CHEBI:57634"/>
        <dbReference type="ChEBI" id="CHEBI:58225"/>
        <dbReference type="EC" id="5.3.1.9"/>
    </reaction>
</comment>
<dbReference type="PROSITE" id="PS51463">
    <property type="entry name" value="P_GLUCOSE_ISOMERASE_3"/>
    <property type="match status" value="1"/>
</dbReference>
<comment type="similarity">
    <text evidence="4">Belongs to the GPI family.</text>
</comment>
<dbReference type="Proteomes" id="UP001500622">
    <property type="component" value="Unassembled WGS sequence"/>
</dbReference>
<dbReference type="Gene3D" id="3.40.50.10490">
    <property type="entry name" value="Glucose-6-phosphate isomerase like protein, domain 1"/>
    <property type="match status" value="3"/>
</dbReference>
<dbReference type="SUPFAM" id="SSF53697">
    <property type="entry name" value="SIS domain"/>
    <property type="match status" value="1"/>
</dbReference>
<keyword evidence="1 4" id="KW-0312">Gluconeogenesis</keyword>
<comment type="caution">
    <text evidence="5">The sequence shown here is derived from an EMBL/GenBank/DDBJ whole genome shotgun (WGS) entry which is preliminary data.</text>
</comment>
<dbReference type="PANTHER" id="PTHR11469">
    <property type="entry name" value="GLUCOSE-6-PHOSPHATE ISOMERASE"/>
    <property type="match status" value="1"/>
</dbReference>
<sequence>MSEGPGAAATIAWAGPDEGAVIEVSATGAAARAVSAHLPGLLAERTASRLSGQDPTLWGEAAREEASIRLAWTHLHETSRALLEPLRALRAELATEGVDRVVLCGMGGSSLAPEVIAGTAGCQLVVLDSTHPDQVRRALDGDLSATVVVVSSKSGSTVETDSQRRAFEAAFTAAGIDAPSRMVAVTDPGSALQRAAQDAGYRAVFEADPNVGGRFSALTAFGLVPAALAGADVEQLLDEAAAVAEFFAEDNEANPALVLGAALAGTSPLRDKVVIRDAGSGLFHLGDWAEQLIAESTGKEGTGLLPVAVEPGAPELRDGARAGDILPVLLTPMTDDAADVDDSGAETTEVTVSGSLGGAFLLWEHAVAVAGAILGINPFDQPNVEAAKKAARGMLESTPTPEPPAFTDSGVEVRGSDGLLDGATSVADALGALLGRLDSDRGYLAVMAYLDREGPAATILSGVRPALARRTGRPVTFGWGPRFLHSTGQYHKGGPATGVFLQLTGTPSAVVDIPGSDFDFTTLIAAQADGDADVLADLGRPVLRLHVNDQDSLAWLAGVLTGPPA</sequence>
<evidence type="ECO:0000256" key="3">
    <source>
        <dbReference type="ARBA" id="ARBA00023235"/>
    </source>
</evidence>
<dbReference type="RefSeq" id="WP_345216260.1">
    <property type="nucleotide sequence ID" value="NZ_BAABGN010000009.1"/>
</dbReference>
<evidence type="ECO:0000256" key="2">
    <source>
        <dbReference type="ARBA" id="ARBA00023152"/>
    </source>
</evidence>
<dbReference type="EC" id="5.3.1.9" evidence="4"/>
<accession>A0ABP8LA76</accession>
<dbReference type="EMBL" id="BAABGN010000009">
    <property type="protein sequence ID" value="GAA4424635.1"/>
    <property type="molecule type" value="Genomic_DNA"/>
</dbReference>
<dbReference type="InterPro" id="IPR046348">
    <property type="entry name" value="SIS_dom_sf"/>
</dbReference>
<evidence type="ECO:0000256" key="4">
    <source>
        <dbReference type="RuleBase" id="RU000612"/>
    </source>
</evidence>
<dbReference type="InterPro" id="IPR001672">
    <property type="entry name" value="G6P_Isomerase"/>
</dbReference>
<name>A0ABP8LA76_9MICO</name>
<dbReference type="PRINTS" id="PR00662">
    <property type="entry name" value="G6PISOMERASE"/>
</dbReference>
<keyword evidence="3 4" id="KW-0413">Isomerase</keyword>
<comment type="pathway">
    <text evidence="4">Carbohydrate degradation; glycolysis; D-glyceraldehyde 3-phosphate and glycerone phosphate from D-glucose: step 2/4.</text>
</comment>
<keyword evidence="2 4" id="KW-0324">Glycolysis</keyword>
<organism evidence="5 6">
    <name type="scientific">Georgenia halophila</name>
    <dbReference type="NCBI Taxonomy" id="620889"/>
    <lineage>
        <taxon>Bacteria</taxon>
        <taxon>Bacillati</taxon>
        <taxon>Actinomycetota</taxon>
        <taxon>Actinomycetes</taxon>
        <taxon>Micrococcales</taxon>
        <taxon>Bogoriellaceae</taxon>
        <taxon>Georgenia</taxon>
    </lineage>
</organism>
<protein>
    <recommendedName>
        <fullName evidence="4">Glucose-6-phosphate isomerase</fullName>
        <ecNumber evidence="4">5.3.1.9</ecNumber>
    </recommendedName>
</protein>